<evidence type="ECO:0000259" key="15">
    <source>
        <dbReference type="PROSITE" id="PS51192"/>
    </source>
</evidence>
<evidence type="ECO:0000256" key="5">
    <source>
        <dbReference type="ARBA" id="ARBA00022763"/>
    </source>
</evidence>
<dbReference type="InterPro" id="IPR027417">
    <property type="entry name" value="P-loop_NTPase"/>
</dbReference>
<evidence type="ECO:0000256" key="8">
    <source>
        <dbReference type="ARBA" id="ARBA00022881"/>
    </source>
</evidence>
<dbReference type="InterPro" id="IPR001650">
    <property type="entry name" value="Helicase_C-like"/>
</dbReference>
<dbReference type="SMART" id="SM00490">
    <property type="entry name" value="HELICc"/>
    <property type="match status" value="1"/>
</dbReference>
<evidence type="ECO:0000256" key="6">
    <source>
        <dbReference type="ARBA" id="ARBA00022769"/>
    </source>
</evidence>
<dbReference type="AlphaFoldDB" id="A0A2K1NZV4"/>
<dbReference type="GO" id="GO:0009380">
    <property type="term" value="C:excinuclease repair complex"/>
    <property type="evidence" value="ECO:0007669"/>
    <property type="project" value="InterPro"/>
</dbReference>
<evidence type="ECO:0000256" key="3">
    <source>
        <dbReference type="ARBA" id="ARBA00022490"/>
    </source>
</evidence>
<dbReference type="EMBL" id="AZRL01000016">
    <property type="protein sequence ID" value="PNR96059.1"/>
    <property type="molecule type" value="Genomic_DNA"/>
</dbReference>
<dbReference type="GO" id="GO:0003677">
    <property type="term" value="F:DNA binding"/>
    <property type="evidence" value="ECO:0007669"/>
    <property type="project" value="UniProtKB-UniRule"/>
</dbReference>
<dbReference type="PANTHER" id="PTHR24029:SF0">
    <property type="entry name" value="UVRABC SYSTEM PROTEIN B"/>
    <property type="match status" value="1"/>
</dbReference>
<dbReference type="PROSITE" id="PS51192">
    <property type="entry name" value="HELICASE_ATP_BIND_1"/>
    <property type="match status" value="1"/>
</dbReference>
<reference evidence="17 18" key="1">
    <citation type="submission" date="2013-12" db="EMBL/GenBank/DDBJ databases">
        <title>Comparative genomics of Petrotoga isolates.</title>
        <authorList>
            <person name="Nesbo C.L."/>
            <person name="Charchuk R."/>
            <person name="Chow K."/>
        </authorList>
    </citation>
    <scope>NUCLEOTIDE SEQUENCE [LARGE SCALE GENOMIC DNA]</scope>
    <source>
        <strain evidence="17 18">DSM 13574</strain>
    </source>
</reference>
<dbReference type="Pfam" id="PF00271">
    <property type="entry name" value="Helicase_C"/>
    <property type="match status" value="1"/>
</dbReference>
<keyword evidence="7 12" id="KW-0067">ATP-binding</keyword>
<proteinExistence type="inferred from homology"/>
<dbReference type="InterPro" id="IPR036876">
    <property type="entry name" value="UVR_dom_sf"/>
</dbReference>
<comment type="caution">
    <text evidence="17">The sequence shown here is derived from an EMBL/GenBank/DDBJ whole genome shotgun (WGS) entry which is preliminary data.</text>
</comment>
<dbReference type="Gene3D" id="4.10.860.10">
    <property type="entry name" value="UVR domain"/>
    <property type="match status" value="1"/>
</dbReference>
<dbReference type="Proteomes" id="UP000236434">
    <property type="component" value="Unassembled WGS sequence"/>
</dbReference>
<comment type="subcellular location">
    <subcellularLocation>
        <location evidence="1 12 13">Cytoplasm</location>
    </subcellularLocation>
</comment>
<name>A0A2K1NZV4_9BACT</name>
<keyword evidence="12 13" id="KW-0742">SOS response</keyword>
<feature type="domain" description="Helicase ATP-binding" evidence="15">
    <location>
        <begin position="23"/>
        <end position="189"/>
    </location>
</feature>
<evidence type="ECO:0000313" key="18">
    <source>
        <dbReference type="Proteomes" id="UP000236434"/>
    </source>
</evidence>
<dbReference type="PROSITE" id="PS50151">
    <property type="entry name" value="UVR"/>
    <property type="match status" value="1"/>
</dbReference>
<comment type="similarity">
    <text evidence="2 12 13">Belongs to the UvrB family.</text>
</comment>
<keyword evidence="6 12" id="KW-0228">DNA excision</keyword>
<dbReference type="GO" id="GO:0006289">
    <property type="term" value="P:nucleotide-excision repair"/>
    <property type="evidence" value="ECO:0007669"/>
    <property type="project" value="UniProtKB-UniRule"/>
</dbReference>
<dbReference type="PROSITE" id="PS51194">
    <property type="entry name" value="HELICASE_CTER"/>
    <property type="match status" value="1"/>
</dbReference>
<dbReference type="Pfam" id="PF12344">
    <property type="entry name" value="UvrB"/>
    <property type="match status" value="1"/>
</dbReference>
<dbReference type="RefSeq" id="WP_103067112.1">
    <property type="nucleotide sequence ID" value="NZ_AZRL01000016.1"/>
</dbReference>
<feature type="short sequence motif" description="Beta-hairpin" evidence="12">
    <location>
        <begin position="89"/>
        <end position="112"/>
    </location>
</feature>
<dbReference type="InterPro" id="IPR024759">
    <property type="entry name" value="UvrB_YAD/RRR_dom"/>
</dbReference>
<feature type="binding site" evidence="12">
    <location>
        <begin position="36"/>
        <end position="43"/>
    </location>
    <ligand>
        <name>ATP</name>
        <dbReference type="ChEBI" id="CHEBI:30616"/>
    </ligand>
</feature>
<sequence>MFTIRSEYEPQGDQPKAIEELSSGINKNYRFQTLLGVTGSGKTYTMANIIAKVNRPTLVLSPNKILAVQLYNEFKEFFPENRVEFFISYYDYYQPEAYIPSRDIYIEKNADINDILVKMRLSTLKSVLTRRDVIVVSSVSAIYASGNPDDFSNINLYLRVNEEYSRREILVKLGKMQYTRQEKDFLGGTFRWKGDVLEIFPPYEDFGIRVTFFDNEVEKIEAIDVLNRTIIEEFDKITIYPAKEFVTSQEKIFSAIERINADLQTQIEYFKREGKLLEAQRIEQRVRQDIEFLQTLGYCKGIENYSRYFDGRNPGDSPWTLLDYFDDDFIAFIDESHIAVPQLRAMFRGDYARKKNLVDYGFRLPSALDNRPLRFEEFLEKTNQIIFVSATPGPFEMEVSDQIVEQIIRPTGLVDPKVEVKSTEGQVDDFISEVKEVVERGERALAVVLTKKDAEILSDHLNLMGIKSLYLHSELDTIERAEVVKKLRNGEIEVVVGVNLLREGLDLPEVSLVAIMDADREGFLRSETTLIQTIGRAARNVEGKVLLYADRITEAMKTAIDETNRRREIQIQYNKENNIIPRSIIKKLPEDMFAPFKDNEVKEEDYIFAVEENLSPDDYLAMLEEKMYEAASELKYEEAARYRDEIKRIKRKYNIKQN</sequence>
<dbReference type="InterPro" id="IPR004807">
    <property type="entry name" value="UvrB"/>
</dbReference>
<evidence type="ECO:0000256" key="7">
    <source>
        <dbReference type="ARBA" id="ARBA00022840"/>
    </source>
</evidence>
<keyword evidence="8 12" id="KW-0267">Excision nuclease</keyword>
<dbReference type="HAMAP" id="MF_00204">
    <property type="entry name" value="UvrB"/>
    <property type="match status" value="1"/>
</dbReference>
<dbReference type="GO" id="GO:0009381">
    <property type="term" value="F:excinuclease ABC activity"/>
    <property type="evidence" value="ECO:0007669"/>
    <property type="project" value="UniProtKB-UniRule"/>
</dbReference>
<evidence type="ECO:0000259" key="16">
    <source>
        <dbReference type="PROSITE" id="PS51194"/>
    </source>
</evidence>
<dbReference type="OrthoDB" id="9806651at2"/>
<evidence type="ECO:0000256" key="9">
    <source>
        <dbReference type="ARBA" id="ARBA00023204"/>
    </source>
</evidence>
<dbReference type="Gene3D" id="3.40.50.300">
    <property type="entry name" value="P-loop containing nucleotide triphosphate hydrolases"/>
    <property type="match status" value="3"/>
</dbReference>
<evidence type="ECO:0000259" key="14">
    <source>
        <dbReference type="PROSITE" id="PS50151"/>
    </source>
</evidence>
<feature type="domain" description="Helicase C-terminal" evidence="16">
    <location>
        <begin position="426"/>
        <end position="588"/>
    </location>
</feature>
<accession>A0A2K1NZV4</accession>
<dbReference type="GO" id="GO:0016887">
    <property type="term" value="F:ATP hydrolysis activity"/>
    <property type="evidence" value="ECO:0007669"/>
    <property type="project" value="InterPro"/>
</dbReference>
<dbReference type="NCBIfam" id="NF003673">
    <property type="entry name" value="PRK05298.1"/>
    <property type="match status" value="1"/>
</dbReference>
<comment type="function">
    <text evidence="12">The UvrABC repair system catalyzes the recognition and processing of DNA lesions. A damage recognition complex composed of 2 UvrA and 2 UvrB subunits scans DNA for abnormalities. Upon binding of the UvrA(2)B(2) complex to a putative damaged site, the DNA wraps around one UvrB monomer. DNA wrap is dependent on ATP binding by UvrB and probably causes local melting of the DNA helix, facilitating insertion of UvrB beta-hairpin between the DNA strands. Then UvrB probes one DNA strand for the presence of a lesion. If a lesion is found the UvrA subunits dissociate and the UvrB-DNA preincision complex is formed. This complex is subsequently bound by UvrC and the second UvrB is released. If no lesion is found, the DNA wraps around the other UvrB subunit that will check the other stand for damage.</text>
</comment>
<dbReference type="Gene3D" id="6.10.140.240">
    <property type="match status" value="1"/>
</dbReference>
<dbReference type="GO" id="GO:0009432">
    <property type="term" value="P:SOS response"/>
    <property type="evidence" value="ECO:0007669"/>
    <property type="project" value="UniProtKB-UniRule"/>
</dbReference>
<evidence type="ECO:0000256" key="13">
    <source>
        <dbReference type="RuleBase" id="RU003587"/>
    </source>
</evidence>
<dbReference type="InterPro" id="IPR001943">
    <property type="entry name" value="UVR_dom"/>
</dbReference>
<dbReference type="GO" id="GO:0005737">
    <property type="term" value="C:cytoplasm"/>
    <property type="evidence" value="ECO:0007669"/>
    <property type="project" value="UniProtKB-SubCell"/>
</dbReference>
<dbReference type="SMART" id="SM00487">
    <property type="entry name" value="DEXDc"/>
    <property type="match status" value="1"/>
</dbReference>
<organism evidence="17 18">
    <name type="scientific">Petrotoga olearia DSM 13574</name>
    <dbReference type="NCBI Taxonomy" id="1122955"/>
    <lineage>
        <taxon>Bacteria</taxon>
        <taxon>Thermotogati</taxon>
        <taxon>Thermotogota</taxon>
        <taxon>Thermotogae</taxon>
        <taxon>Petrotogales</taxon>
        <taxon>Petrotogaceae</taxon>
        <taxon>Petrotoga</taxon>
    </lineage>
</organism>
<evidence type="ECO:0000256" key="4">
    <source>
        <dbReference type="ARBA" id="ARBA00022741"/>
    </source>
</evidence>
<evidence type="ECO:0000256" key="10">
    <source>
        <dbReference type="ARBA" id="ARBA00026033"/>
    </source>
</evidence>
<dbReference type="InterPro" id="IPR041471">
    <property type="entry name" value="UvrB_inter"/>
</dbReference>
<keyword evidence="9 12" id="KW-0234">DNA repair</keyword>
<keyword evidence="4 12" id="KW-0547">Nucleotide-binding</keyword>
<dbReference type="PANTHER" id="PTHR24029">
    <property type="entry name" value="UVRABC SYSTEM PROTEIN B"/>
    <property type="match status" value="1"/>
</dbReference>
<evidence type="ECO:0000256" key="1">
    <source>
        <dbReference type="ARBA" id="ARBA00004496"/>
    </source>
</evidence>
<protein>
    <recommendedName>
        <fullName evidence="11 12">UvrABC system protein B</fullName>
        <shortName evidence="12">Protein UvrB</shortName>
    </recommendedName>
    <alternativeName>
        <fullName evidence="12">Excinuclease ABC subunit B</fullName>
    </alternativeName>
</protein>
<dbReference type="NCBIfam" id="TIGR00631">
    <property type="entry name" value="uvrb"/>
    <property type="match status" value="1"/>
</dbReference>
<dbReference type="Pfam" id="PF04851">
    <property type="entry name" value="ResIII"/>
    <property type="match status" value="1"/>
</dbReference>
<dbReference type="Pfam" id="PF02151">
    <property type="entry name" value="UVR"/>
    <property type="match status" value="1"/>
</dbReference>
<evidence type="ECO:0000256" key="11">
    <source>
        <dbReference type="ARBA" id="ARBA00029504"/>
    </source>
</evidence>
<dbReference type="InterPro" id="IPR014001">
    <property type="entry name" value="Helicase_ATP-bd"/>
</dbReference>
<dbReference type="GO" id="GO:0005524">
    <property type="term" value="F:ATP binding"/>
    <property type="evidence" value="ECO:0007669"/>
    <property type="project" value="UniProtKB-UniRule"/>
</dbReference>
<comment type="subunit">
    <text evidence="10 12 13">Forms a heterotetramer with UvrA during the search for lesions. Interacts with UvrC in an incision complex.</text>
</comment>
<dbReference type="InterPro" id="IPR006935">
    <property type="entry name" value="Helicase/UvrB_N"/>
</dbReference>
<evidence type="ECO:0000256" key="12">
    <source>
        <dbReference type="HAMAP-Rule" id="MF_00204"/>
    </source>
</evidence>
<keyword evidence="5 12" id="KW-0227">DNA damage</keyword>
<evidence type="ECO:0000256" key="2">
    <source>
        <dbReference type="ARBA" id="ARBA00008533"/>
    </source>
</evidence>
<comment type="domain">
    <text evidence="12">The beta-hairpin motif is involved in DNA binding.</text>
</comment>
<keyword evidence="3 12" id="KW-0963">Cytoplasm</keyword>
<dbReference type="SUPFAM" id="SSF46600">
    <property type="entry name" value="C-terminal UvrC-binding domain of UvrB"/>
    <property type="match status" value="1"/>
</dbReference>
<dbReference type="CDD" id="cd17916">
    <property type="entry name" value="DEXHc_UvrB"/>
    <property type="match status" value="1"/>
</dbReference>
<dbReference type="SUPFAM" id="SSF52540">
    <property type="entry name" value="P-loop containing nucleoside triphosphate hydrolases"/>
    <property type="match status" value="2"/>
</dbReference>
<dbReference type="Pfam" id="PF17757">
    <property type="entry name" value="UvrB_inter"/>
    <property type="match status" value="1"/>
</dbReference>
<feature type="domain" description="UVR" evidence="14">
    <location>
        <begin position="617"/>
        <end position="652"/>
    </location>
</feature>
<gene>
    <name evidence="12" type="primary">uvrB</name>
    <name evidence="17" type="ORF">X929_06030</name>
</gene>
<evidence type="ECO:0000313" key="17">
    <source>
        <dbReference type="EMBL" id="PNR96059.1"/>
    </source>
</evidence>
<dbReference type="CDD" id="cd18790">
    <property type="entry name" value="SF2_C_UvrB"/>
    <property type="match status" value="1"/>
</dbReference>